<dbReference type="InterPro" id="IPR048636">
    <property type="entry name" value="Csf1_N"/>
</dbReference>
<dbReference type="GO" id="GO:0006113">
    <property type="term" value="P:fermentation"/>
    <property type="evidence" value="ECO:0007669"/>
    <property type="project" value="InterPro"/>
</dbReference>
<protein>
    <recommendedName>
        <fullName evidence="7">Elongation factor 2</fullName>
    </recommendedName>
</protein>
<feature type="compositionally biased region" description="Basic and acidic residues" evidence="1">
    <location>
        <begin position="546"/>
        <end position="564"/>
    </location>
</feature>
<evidence type="ECO:0000256" key="1">
    <source>
        <dbReference type="SAM" id="MobiDB-lite"/>
    </source>
</evidence>
<evidence type="ECO:0000259" key="4">
    <source>
        <dbReference type="Pfam" id="PF25038"/>
    </source>
</evidence>
<organism evidence="5 6">
    <name type="scientific">Monosporascus ibericus</name>
    <dbReference type="NCBI Taxonomy" id="155417"/>
    <lineage>
        <taxon>Eukaryota</taxon>
        <taxon>Fungi</taxon>
        <taxon>Dikarya</taxon>
        <taxon>Ascomycota</taxon>
        <taxon>Pezizomycotina</taxon>
        <taxon>Sordariomycetes</taxon>
        <taxon>Xylariomycetidae</taxon>
        <taxon>Xylariales</taxon>
        <taxon>Xylariales incertae sedis</taxon>
        <taxon>Monosporascus</taxon>
    </lineage>
</organism>
<dbReference type="GO" id="GO:0016020">
    <property type="term" value="C:membrane"/>
    <property type="evidence" value="ECO:0007669"/>
    <property type="project" value="InterPro"/>
</dbReference>
<feature type="transmembrane region" description="Helical" evidence="2">
    <location>
        <begin position="22"/>
        <end position="41"/>
    </location>
</feature>
<dbReference type="Pfam" id="PF25038">
    <property type="entry name" value="Csf1_C"/>
    <property type="match status" value="1"/>
</dbReference>
<dbReference type="PANTHER" id="PTHR32085">
    <property type="entry name" value="PROTEIN CSF1"/>
    <property type="match status" value="1"/>
</dbReference>
<dbReference type="PANTHER" id="PTHR32085:SF3">
    <property type="entry name" value="PROTEIN CSF1"/>
    <property type="match status" value="1"/>
</dbReference>
<feature type="compositionally biased region" description="Polar residues" evidence="1">
    <location>
        <begin position="863"/>
        <end position="880"/>
    </location>
</feature>
<feature type="domain" description="Csf1 N-terminal" evidence="3">
    <location>
        <begin position="34"/>
        <end position="679"/>
    </location>
</feature>
<sequence>MDNVGSPGDSQVYPWANFNPAFLAYSIVSCFLAIFFLLYFNRAFASVVSRLVRAYTWHRYRIYIDFQAIQISLLAGRVFFIGLRYHGNNETILIQNGYITWSYWLRRVRDANIDTPEKPHRSDNGATTSDSDAKKAKLPCRINVKVSGVQWFVYNRSAAYDAMLDAISVSSKVDKGTIDGTEGLANGATKPRQRMHKSPEHVDTEQSPGHGFQSEKAPVEGGYPGASRSDSVLDNAEDRANARNELPLMLQLFPVRFHCNKAALVMGNENTKAVFITKADSVSGEIDAARCSTPDPYRQLFKIQMEHPVVELRENETYKEDQFSRAVRDTQVALDSGPVQHRTFFRRQRRKVLGQLRNLVPYWRKSVESFPTNSRDGGGVADAHIPGSSHWQGLSRYLNDDDADDKLRWSSVEYAAVNTVVDSPEATLTLLWDVPGRVSRSHGSNDSSEDEGTRESINGAAAPAWQISLSLGGGVVNYGPWADRQRAELQRVFFPSPNKDAIPATKLPVGADRVPTVFNFYVELDEEVIVRVPTREDSKNWKWKKEAATLRQHSQQEQRRDQGREPGPAGYSNTLKIDLPATEVSTSVNHGVLWKSGAQRISCDLSTPLRWNGLRTWRFAVDSDELELFILRDHIFLLTDLIDDWGSGPPPDYLLFTPFKYLLDVKLHNLKLYLNVNDSLLNSSLHAPPWNTQASFLTCKEIGRLENLIADGKYHYNATTSSANIDTLVLNVSGQSPTLYLYGFLVRYFLQLKDNYFGDHIHFKTLDEYQQTLRPETNSPESTSANRPPHKKSNDLDIILSVRADDPRILLPANLYSARRHVQMEAAALSADLRFTNYYMDLDLCLSPLSLSLGSDDGDAATPTAQRESIGQRGAPNTQDEAGERRDPLHSTVAFSSQYFAPYFPLESVRPDSREATLQSIEPNEGSDELDSTFNLEDIDPNRLSQDSVHQSFLLEFPTGITAFLNTPSLPHIASLLSALQPTEPEDILDTLQITTMSDISDMQKRRVVKGRITEFLVRLPRASFRFLNCSGSDASDILQSEQDQYDVTLKALALAVRSEAHDQQSNEKFEPGASRLSFNLRLASADISAAERLADIEETQAAVLAGVESVMVSMGTKEVSYLDVDVGSLRTVSSSGKVEYLASLIHRTSVLASNMGKLFSSTVSKEDERLRQFTYRVISEGQGASDPSFVVRPSAILRAASDHLRTYDSWKLVTRLRQMWSALDRNTKEDVSRDCLYGSFERPANAREQVMAAFERWRSWDLDNVAHTVVLDNIFGKSPDSAGTATDWARLMFVVRVQEIQFVLDPGPKQNRILLVDLTVRGEEKTPGRGESHGISGIPEDPLTVVSIFCSQASMNLNWELCRLTDDMLKLYKEKDAKEFAEEHTAISEAPKPQPSQSPRSFHVVTVLMLGSIRLESINLVAEAQSNELKLSVLSTNAAQGITSTNMILGFDTTTTKLRSQSQSLVSLRLKRPSVFVAHELSADGGTAIHSVKATASSQDMRLLVKQDPIVLSEVVDMLVRDEAAQLYELQQQFASSSPSQNQKPRVTERLTTFHVDLAMFLDSYTITVPLLRSLTYTIKGVVCRAAMAANFGKEIILNFDVKENSHEMQININNAPRTISLLQLPPTNGRVTSRMAPGEHSITVFASLEPVQLDASAVYSLLAALNRPEISSTASDLQRQGRIIREHANEIFGPSSATESASPVSNDSTLTYVVHSTLAGIQIFSTTPLSSDVEPSARLSFCLDSVHFEFANKLDHGPILDRPEVHVNLRKFSFDIEKGSAERMRSCGNLGVSALITATSRESEDGANLRAIDFESNGLEVNLSPETVSTFVDVLGYMGDRIKDLDTSRELEYLRKLRQSRPKITINDNEEEEPEKDIFDSFLASIMYSFVMRDIQVAWLVSNNQDAVKGEEDLVLSFKKIEFTTRRKKTAKLTIEDLQLQMVPPGQERPHRSLNSAFLPEVILNLAYVSTSGARRLAFQAIGKPLDIRLTSAFIIPASHLQSSINLSTKNVRQASGYWAPIVLPDKQPEELSGQATEATRSLFGSKRLESLLIDADFAGAVVHLSAKKPVDSDGTGLGAGRPALAGKYGQFSNDESGNSTDLRSPGLALKLEYRDDGQEDPTLYGEVKVDASRNKLYPSVVPLILDITSSIKEVVSDDKVDSLHTPSTPSEAPGDAKSNKADGDNILTADPSAVLGRVKLNLGLRICRQEFTLSCEPIGRVTATACFEDIYITCNTVHSADHGNFFAISGTFSNFHTAVQHVYSQGSTASFAVDSLVLSLMNSKHVSGTSGVSAILKVSPMAVAINAKQLQDFLLFREIWLPREVRRTSSLPLENVAADVTAQGHLMQRYQQVAATTAFPWTATVSISGLDVAVDLGQALGKSKFGIENLWLSSKKTSDWEQNLCLGFNQIGVDSTGRLGGFVTLQDFRLRTLIQWPERERALNETPRIQASIGFSQFKMKTAFDFQAFLMADIRSLNFLMYNVRQDRSANGDRLVATLDGDAVQVFGTTSSAAQSVALWKAIQRLIQERKASFEISLRDIEKFTRRKSAASQEQIRRPNPSKPAPDDSVVKSPISLDTDVVVTLKALNLGVFPNTFSDHQVFKLEALNAQARFAASIERRRIHSILGLTLGQLRIGLAGVRQEAPKSVNEISVEHVVASATGSRGGTILKVPKVEAVMQTWQQPDSRTIEYIFKSAFEGKVEVGWNYSRISFIRGMWATHSKALATIWGREIPAMSAIKVTGVGLESGGDGERDAAGGREHQQQKITAEVNVPQSKYEYVPLEPPVIETPQLRDMGEATPPLEWIGLHRDRLPNLTHQIAIVSLLELAGEVEEAYSKILGSS</sequence>
<dbReference type="InterPro" id="IPR056779">
    <property type="entry name" value="Csf1_C"/>
</dbReference>
<evidence type="ECO:0000313" key="6">
    <source>
        <dbReference type="Proteomes" id="UP000293360"/>
    </source>
</evidence>
<feature type="transmembrane region" description="Helical" evidence="2">
    <location>
        <begin position="62"/>
        <end position="83"/>
    </location>
</feature>
<dbReference type="EMBL" id="QJNU01000924">
    <property type="protein sequence ID" value="RYO82814.1"/>
    <property type="molecule type" value="Genomic_DNA"/>
</dbReference>
<keyword evidence="6" id="KW-1185">Reference proteome</keyword>
<feature type="region of interest" description="Disordered" evidence="1">
    <location>
        <begin position="772"/>
        <end position="797"/>
    </location>
</feature>
<keyword evidence="2" id="KW-0812">Transmembrane</keyword>
<keyword evidence="2" id="KW-1133">Transmembrane helix</keyword>
<accession>A0A4Q4SUQ7</accession>
<feature type="region of interest" description="Disordered" evidence="1">
    <location>
        <begin position="2161"/>
        <end position="2186"/>
    </location>
</feature>
<feature type="region of interest" description="Disordered" evidence="1">
    <location>
        <begin position="178"/>
        <end position="232"/>
    </location>
</feature>
<reference evidence="5 6" key="1">
    <citation type="submission" date="2018-06" db="EMBL/GenBank/DDBJ databases">
        <title>Complete Genomes of Monosporascus.</title>
        <authorList>
            <person name="Robinson A.J."/>
            <person name="Natvig D.O."/>
        </authorList>
    </citation>
    <scope>NUCLEOTIDE SEQUENCE [LARGE SCALE GENOMIC DNA]</scope>
    <source>
        <strain evidence="5 6">CBS 110550</strain>
    </source>
</reference>
<feature type="domain" description="Csf1 C-terminal region" evidence="4">
    <location>
        <begin position="2098"/>
        <end position="2845"/>
    </location>
</feature>
<name>A0A4Q4SUQ7_9PEZI</name>
<feature type="region of interest" description="Disordered" evidence="1">
    <location>
        <begin position="546"/>
        <end position="572"/>
    </location>
</feature>
<feature type="compositionally biased region" description="Polar residues" evidence="1">
    <location>
        <begin position="772"/>
        <end position="786"/>
    </location>
</feature>
<feature type="region of interest" description="Disordered" evidence="1">
    <location>
        <begin position="2552"/>
        <end position="2574"/>
    </location>
</feature>
<dbReference type="InterPro" id="IPR029636">
    <property type="entry name" value="Csf1"/>
</dbReference>
<comment type="caution">
    <text evidence="5">The sequence shown here is derived from an EMBL/GenBank/DDBJ whole genome shotgun (WGS) entry which is preliminary data.</text>
</comment>
<dbReference type="Proteomes" id="UP000293360">
    <property type="component" value="Unassembled WGS sequence"/>
</dbReference>
<dbReference type="Pfam" id="PF21678">
    <property type="entry name" value="Csf1_N"/>
    <property type="match status" value="1"/>
</dbReference>
<dbReference type="STRING" id="155417.A0A4Q4SUQ7"/>
<proteinExistence type="predicted"/>
<evidence type="ECO:0008006" key="7">
    <source>
        <dbReference type="Google" id="ProtNLM"/>
    </source>
</evidence>
<evidence type="ECO:0000313" key="5">
    <source>
        <dbReference type="EMBL" id="RYO82814.1"/>
    </source>
</evidence>
<feature type="region of interest" description="Disordered" evidence="1">
    <location>
        <begin position="857"/>
        <end position="888"/>
    </location>
</feature>
<keyword evidence="2" id="KW-0472">Membrane</keyword>
<gene>
    <name evidence="5" type="ORF">DL764_009553</name>
</gene>
<evidence type="ECO:0000259" key="3">
    <source>
        <dbReference type="Pfam" id="PF21678"/>
    </source>
</evidence>
<dbReference type="OrthoDB" id="10051416at2759"/>
<evidence type="ECO:0000256" key="2">
    <source>
        <dbReference type="SAM" id="Phobius"/>
    </source>
</evidence>